<dbReference type="GO" id="GO:0003676">
    <property type="term" value="F:nucleic acid binding"/>
    <property type="evidence" value="ECO:0007669"/>
    <property type="project" value="InterPro"/>
</dbReference>
<sequence>WPANSPDLNPIETLWDKIKDHIQEKYPDIHRSYPRLRAAVCEAWNSITEEDIRDLIKSMHNRCQAVIDAEGWHTKY</sequence>
<accession>A0A0C3D1L9</accession>
<organism evidence="1 2">
    <name type="scientific">Oidiodendron maius (strain Zn)</name>
    <dbReference type="NCBI Taxonomy" id="913774"/>
    <lineage>
        <taxon>Eukaryota</taxon>
        <taxon>Fungi</taxon>
        <taxon>Dikarya</taxon>
        <taxon>Ascomycota</taxon>
        <taxon>Pezizomycotina</taxon>
        <taxon>Leotiomycetes</taxon>
        <taxon>Leotiomycetes incertae sedis</taxon>
        <taxon>Myxotrichaceae</taxon>
        <taxon>Oidiodendron</taxon>
    </lineage>
</organism>
<dbReference type="HOGENOM" id="CLU_033666_12_6_1"/>
<proteinExistence type="predicted"/>
<reference evidence="2" key="2">
    <citation type="submission" date="2015-01" db="EMBL/GenBank/DDBJ databases">
        <title>Evolutionary Origins and Diversification of the Mycorrhizal Mutualists.</title>
        <authorList>
            <consortium name="DOE Joint Genome Institute"/>
            <consortium name="Mycorrhizal Genomics Consortium"/>
            <person name="Kohler A."/>
            <person name="Kuo A."/>
            <person name="Nagy L.G."/>
            <person name="Floudas D."/>
            <person name="Copeland A."/>
            <person name="Barry K.W."/>
            <person name="Cichocki N."/>
            <person name="Veneault-Fourrey C."/>
            <person name="LaButti K."/>
            <person name="Lindquist E.A."/>
            <person name="Lipzen A."/>
            <person name="Lundell T."/>
            <person name="Morin E."/>
            <person name="Murat C."/>
            <person name="Riley R."/>
            <person name="Ohm R."/>
            <person name="Sun H."/>
            <person name="Tunlid A."/>
            <person name="Henrissat B."/>
            <person name="Grigoriev I.V."/>
            <person name="Hibbett D.S."/>
            <person name="Martin F."/>
        </authorList>
    </citation>
    <scope>NUCLEOTIDE SEQUENCE [LARGE SCALE GENOMIC DNA]</scope>
    <source>
        <strain evidence="2">Zn</strain>
    </source>
</reference>
<dbReference type="AlphaFoldDB" id="A0A0C3D1L9"/>
<name>A0A0C3D1L9_OIDMZ</name>
<dbReference type="Gene3D" id="3.30.420.10">
    <property type="entry name" value="Ribonuclease H-like superfamily/Ribonuclease H"/>
    <property type="match status" value="1"/>
</dbReference>
<keyword evidence="2" id="KW-1185">Reference proteome</keyword>
<dbReference type="InterPro" id="IPR036397">
    <property type="entry name" value="RNaseH_sf"/>
</dbReference>
<dbReference type="STRING" id="913774.A0A0C3D1L9"/>
<evidence type="ECO:0000313" key="2">
    <source>
        <dbReference type="Proteomes" id="UP000054321"/>
    </source>
</evidence>
<evidence type="ECO:0008006" key="3">
    <source>
        <dbReference type="Google" id="ProtNLM"/>
    </source>
</evidence>
<reference evidence="1 2" key="1">
    <citation type="submission" date="2014-04" db="EMBL/GenBank/DDBJ databases">
        <authorList>
            <consortium name="DOE Joint Genome Institute"/>
            <person name="Kuo A."/>
            <person name="Martino E."/>
            <person name="Perotto S."/>
            <person name="Kohler A."/>
            <person name="Nagy L.G."/>
            <person name="Floudas D."/>
            <person name="Copeland A."/>
            <person name="Barry K.W."/>
            <person name="Cichocki N."/>
            <person name="Veneault-Fourrey C."/>
            <person name="LaButti K."/>
            <person name="Lindquist E.A."/>
            <person name="Lipzen A."/>
            <person name="Lundell T."/>
            <person name="Morin E."/>
            <person name="Murat C."/>
            <person name="Sun H."/>
            <person name="Tunlid A."/>
            <person name="Henrissat B."/>
            <person name="Grigoriev I.V."/>
            <person name="Hibbett D.S."/>
            <person name="Martin F."/>
            <person name="Nordberg H.P."/>
            <person name="Cantor M.N."/>
            <person name="Hua S.X."/>
        </authorList>
    </citation>
    <scope>NUCLEOTIDE SEQUENCE [LARGE SCALE GENOMIC DNA]</scope>
    <source>
        <strain evidence="1 2">Zn</strain>
    </source>
</reference>
<evidence type="ECO:0000313" key="1">
    <source>
        <dbReference type="EMBL" id="KIN05114.1"/>
    </source>
</evidence>
<dbReference type="InParanoid" id="A0A0C3D1L9"/>
<dbReference type="EMBL" id="KN832872">
    <property type="protein sequence ID" value="KIN05114.1"/>
    <property type="molecule type" value="Genomic_DNA"/>
</dbReference>
<feature type="non-terminal residue" evidence="1">
    <location>
        <position position="1"/>
    </location>
</feature>
<protein>
    <recommendedName>
        <fullName evidence="3">Tc1-like transposase DDE domain-containing protein</fullName>
    </recommendedName>
</protein>
<dbReference type="OrthoDB" id="3478007at2759"/>
<dbReference type="Proteomes" id="UP000054321">
    <property type="component" value="Unassembled WGS sequence"/>
</dbReference>
<feature type="non-terminal residue" evidence="1">
    <location>
        <position position="76"/>
    </location>
</feature>
<gene>
    <name evidence="1" type="ORF">OIDMADRAFT_83184</name>
</gene>